<dbReference type="EMBL" id="JAWDIT010000002">
    <property type="protein sequence ID" value="MDU0345729.1"/>
    <property type="molecule type" value="Genomic_DNA"/>
</dbReference>
<keyword evidence="3" id="KW-1185">Reference proteome</keyword>
<name>A0ABU3SLN2_9MICO</name>
<comment type="caution">
    <text evidence="2">The sequence shown here is derived from an EMBL/GenBank/DDBJ whole genome shotgun (WGS) entry which is preliminary data.</text>
</comment>
<dbReference type="Gene3D" id="3.90.550.10">
    <property type="entry name" value="Spore Coat Polysaccharide Biosynthesis Protein SpsA, Chain A"/>
    <property type="match status" value="1"/>
</dbReference>
<dbReference type="InterPro" id="IPR029044">
    <property type="entry name" value="Nucleotide-diphossugar_trans"/>
</dbReference>
<evidence type="ECO:0000259" key="1">
    <source>
        <dbReference type="Pfam" id="PF12804"/>
    </source>
</evidence>
<dbReference type="RefSeq" id="WP_316004229.1">
    <property type="nucleotide sequence ID" value="NZ_JAWDIT010000002.1"/>
</dbReference>
<dbReference type="InterPro" id="IPR025877">
    <property type="entry name" value="MobA-like_NTP_Trfase"/>
</dbReference>
<protein>
    <submittedName>
        <fullName evidence="2">NTP transferase domain-containing protein</fullName>
    </submittedName>
</protein>
<feature type="domain" description="MobA-like NTP transferase" evidence="1">
    <location>
        <begin position="11"/>
        <end position="168"/>
    </location>
</feature>
<dbReference type="GO" id="GO:0016740">
    <property type="term" value="F:transferase activity"/>
    <property type="evidence" value="ECO:0007669"/>
    <property type="project" value="UniProtKB-KW"/>
</dbReference>
<dbReference type="SUPFAM" id="SSF53448">
    <property type="entry name" value="Nucleotide-diphospho-sugar transferases"/>
    <property type="match status" value="1"/>
</dbReference>
<gene>
    <name evidence="2" type="ORF">RWH44_08420</name>
</gene>
<dbReference type="Pfam" id="PF12804">
    <property type="entry name" value="NTP_transf_3"/>
    <property type="match status" value="1"/>
</dbReference>
<proteinExistence type="predicted"/>
<keyword evidence="2" id="KW-0808">Transferase</keyword>
<reference evidence="2 3" key="1">
    <citation type="submission" date="2023-09" db="EMBL/GenBank/DDBJ databases">
        <title>Microbacterium fusihabitans sp. nov., Microbacterium phycihabitans sp. nov., and Microbacterium cervinum sp. nov., isolated from dried seaweeds of beach.</title>
        <authorList>
            <person name="Lee S.D."/>
        </authorList>
    </citation>
    <scope>NUCLEOTIDE SEQUENCE [LARGE SCALE GENOMIC DNA]</scope>
    <source>
        <strain evidence="2 3">KSW2-29</strain>
    </source>
</reference>
<accession>A0ABU3SLN2</accession>
<sequence length="189" mass="18766">MPAAPPVAVSGLVLAAGAGRRFGGPKALARTPAGTPWVALTVRALIEGGCRDVTVALGAGVDEAAALVPAEASIVRVEDWKSGMAASLRAGLAALSSGSALAAVVVPVDTPELVPAAVARVARRAAPDALAQAAYDGAPGHPVLLGRAHWAAVSSAARGDVGARPYLIAQGTTLVECADLWSGADRDVR</sequence>
<dbReference type="PANTHER" id="PTHR43777:SF1">
    <property type="entry name" value="MOLYBDENUM COFACTOR CYTIDYLYLTRANSFERASE"/>
    <property type="match status" value="1"/>
</dbReference>
<evidence type="ECO:0000313" key="3">
    <source>
        <dbReference type="Proteomes" id="UP001261125"/>
    </source>
</evidence>
<dbReference type="PANTHER" id="PTHR43777">
    <property type="entry name" value="MOLYBDENUM COFACTOR CYTIDYLYLTRANSFERASE"/>
    <property type="match status" value="1"/>
</dbReference>
<dbReference type="Proteomes" id="UP001261125">
    <property type="component" value="Unassembled WGS sequence"/>
</dbReference>
<organism evidence="2 3">
    <name type="scientific">Microbacterium phycohabitans</name>
    <dbReference type="NCBI Taxonomy" id="3075993"/>
    <lineage>
        <taxon>Bacteria</taxon>
        <taxon>Bacillati</taxon>
        <taxon>Actinomycetota</taxon>
        <taxon>Actinomycetes</taxon>
        <taxon>Micrococcales</taxon>
        <taxon>Microbacteriaceae</taxon>
        <taxon>Microbacterium</taxon>
    </lineage>
</organism>
<evidence type="ECO:0000313" key="2">
    <source>
        <dbReference type="EMBL" id="MDU0345729.1"/>
    </source>
</evidence>